<dbReference type="InterPro" id="IPR000399">
    <property type="entry name" value="TPP-bd_CS"/>
</dbReference>
<accession>A0A919R276</accession>
<dbReference type="InterPro" id="IPR029061">
    <property type="entry name" value="THDP-binding"/>
</dbReference>
<evidence type="ECO:0000256" key="2">
    <source>
        <dbReference type="ARBA" id="ARBA00007812"/>
    </source>
</evidence>
<feature type="domain" description="Thiamine pyrophosphate enzyme TPP-binding" evidence="6">
    <location>
        <begin position="390"/>
        <end position="534"/>
    </location>
</feature>
<evidence type="ECO:0000259" key="6">
    <source>
        <dbReference type="Pfam" id="PF02775"/>
    </source>
</evidence>
<dbReference type="InterPro" id="IPR029035">
    <property type="entry name" value="DHS-like_NAD/FAD-binding_dom"/>
</dbReference>
<dbReference type="GO" id="GO:0005948">
    <property type="term" value="C:acetolactate synthase complex"/>
    <property type="evidence" value="ECO:0007669"/>
    <property type="project" value="TreeGrafter"/>
</dbReference>
<dbReference type="Gene3D" id="3.40.50.1220">
    <property type="entry name" value="TPP-binding domain"/>
    <property type="match status" value="1"/>
</dbReference>
<evidence type="ECO:0000259" key="7">
    <source>
        <dbReference type="Pfam" id="PF02776"/>
    </source>
</evidence>
<dbReference type="InterPro" id="IPR012001">
    <property type="entry name" value="Thiamin_PyroP_enz_TPP-bd_dom"/>
</dbReference>
<gene>
    <name evidence="8" type="primary">ilvB_1</name>
    <name evidence="8" type="ORF">Sru01_20020</name>
</gene>
<dbReference type="PROSITE" id="PS00187">
    <property type="entry name" value="TPP_ENZYMES"/>
    <property type="match status" value="1"/>
</dbReference>
<dbReference type="SUPFAM" id="SSF52467">
    <property type="entry name" value="DHS-like NAD/FAD-binding domain"/>
    <property type="match status" value="1"/>
</dbReference>
<dbReference type="GO" id="GO:0000287">
    <property type="term" value="F:magnesium ion binding"/>
    <property type="evidence" value="ECO:0007669"/>
    <property type="project" value="InterPro"/>
</dbReference>
<evidence type="ECO:0000313" key="9">
    <source>
        <dbReference type="Proteomes" id="UP000655287"/>
    </source>
</evidence>
<dbReference type="Proteomes" id="UP000655287">
    <property type="component" value="Unassembled WGS sequence"/>
</dbReference>
<dbReference type="Pfam" id="PF02776">
    <property type="entry name" value="TPP_enzyme_N"/>
    <property type="match status" value="1"/>
</dbReference>
<dbReference type="CDD" id="cd07035">
    <property type="entry name" value="TPP_PYR_POX_like"/>
    <property type="match status" value="1"/>
</dbReference>
<dbReference type="InterPro" id="IPR011766">
    <property type="entry name" value="TPP_enzyme_TPP-bd"/>
</dbReference>
<dbReference type="Pfam" id="PF00205">
    <property type="entry name" value="TPP_enzyme_M"/>
    <property type="match status" value="1"/>
</dbReference>
<dbReference type="GO" id="GO:0009099">
    <property type="term" value="P:L-valine biosynthetic process"/>
    <property type="evidence" value="ECO:0007669"/>
    <property type="project" value="TreeGrafter"/>
</dbReference>
<protein>
    <submittedName>
        <fullName evidence="8">Acetolactate synthase</fullName>
    </submittedName>
</protein>
<feature type="domain" description="Thiamine pyrophosphate enzyme central" evidence="5">
    <location>
        <begin position="206"/>
        <end position="340"/>
    </location>
</feature>
<organism evidence="8 9">
    <name type="scientific">Sphaerisporangium rufum</name>
    <dbReference type="NCBI Taxonomy" id="1381558"/>
    <lineage>
        <taxon>Bacteria</taxon>
        <taxon>Bacillati</taxon>
        <taxon>Actinomycetota</taxon>
        <taxon>Actinomycetes</taxon>
        <taxon>Streptosporangiales</taxon>
        <taxon>Streptosporangiaceae</taxon>
        <taxon>Sphaerisporangium</taxon>
    </lineage>
</organism>
<dbReference type="PANTHER" id="PTHR18968:SF13">
    <property type="entry name" value="ACETOLACTATE SYNTHASE CATALYTIC SUBUNIT, MITOCHONDRIAL"/>
    <property type="match status" value="1"/>
</dbReference>
<dbReference type="GO" id="GO:0009097">
    <property type="term" value="P:isoleucine biosynthetic process"/>
    <property type="evidence" value="ECO:0007669"/>
    <property type="project" value="TreeGrafter"/>
</dbReference>
<sequence>MEPGPAAAADVRTTTTVADVVFTGLAQAGVRTVVGFPGETSLPLYVAAQRQDAVRHVMARCPRCAGYMAEAYARVSGEVGVCDAPGGIGSPFTTPALLEAYNSSTPLVFVASGVARDKRGRWTTGECAQQELFGAVAKSTVRLELPDGAAARVASAVHAAASPRGGPVFVEVPSDVLTLPAGGGPSGAAAPARGRLRAAPAADVVAGVAKLLRDAGRAVVVAGGGVHAGDATGALRELIARTGLPVATTLNGKAAVDERLPSALGVTGAKGGLAANRYIHQADVIVAIGTKLGDKSTDKYRWPHAGQVLVHVDSDAGELDRFGHPSLPVLADAGEFCRALTGELSGFRYQGPVFRPEPPFWSSGLTDHLCRRLTAGLGDADVVVADASVSSGWAGAAVRMRGARQRLLTPRGSGSISYALPAALGAKLARPHARVFGIGGDGGLSIAMHEMETAVRLDLPVTYFLLNNERLGLIDRHAVDLLGGRPVSAEFTSIDWQAIASAFGWRSARVRDAGELDAVWDTVCDGARPTLVECVVPADESAPDLVLTLRGEEDA</sequence>
<dbReference type="Pfam" id="PF02775">
    <property type="entry name" value="TPP_enzyme_C"/>
    <property type="match status" value="1"/>
</dbReference>
<keyword evidence="9" id="KW-1185">Reference proteome</keyword>
<proteinExistence type="inferred from homology"/>
<dbReference type="EMBL" id="BOOU01000031">
    <property type="protein sequence ID" value="GII77020.1"/>
    <property type="molecule type" value="Genomic_DNA"/>
</dbReference>
<dbReference type="CDD" id="cd00568">
    <property type="entry name" value="TPP_enzymes"/>
    <property type="match status" value="1"/>
</dbReference>
<name>A0A919R276_9ACTN</name>
<dbReference type="SUPFAM" id="SSF52518">
    <property type="entry name" value="Thiamin diphosphate-binding fold (THDP-binding)"/>
    <property type="match status" value="2"/>
</dbReference>
<dbReference type="GO" id="GO:0030976">
    <property type="term" value="F:thiamine pyrophosphate binding"/>
    <property type="evidence" value="ECO:0007669"/>
    <property type="project" value="InterPro"/>
</dbReference>
<dbReference type="AlphaFoldDB" id="A0A919R276"/>
<dbReference type="InterPro" id="IPR012000">
    <property type="entry name" value="Thiamin_PyroP_enz_cen_dom"/>
</dbReference>
<dbReference type="PANTHER" id="PTHR18968">
    <property type="entry name" value="THIAMINE PYROPHOSPHATE ENZYMES"/>
    <property type="match status" value="1"/>
</dbReference>
<evidence type="ECO:0000313" key="8">
    <source>
        <dbReference type="EMBL" id="GII77020.1"/>
    </source>
</evidence>
<keyword evidence="3 4" id="KW-0786">Thiamine pyrophosphate</keyword>
<evidence type="ECO:0000256" key="4">
    <source>
        <dbReference type="RuleBase" id="RU362132"/>
    </source>
</evidence>
<dbReference type="GO" id="GO:0050660">
    <property type="term" value="F:flavin adenine dinucleotide binding"/>
    <property type="evidence" value="ECO:0007669"/>
    <property type="project" value="TreeGrafter"/>
</dbReference>
<reference evidence="8" key="1">
    <citation type="submission" date="2021-01" db="EMBL/GenBank/DDBJ databases">
        <title>Whole genome shotgun sequence of Sphaerisporangium rufum NBRC 109079.</title>
        <authorList>
            <person name="Komaki H."/>
            <person name="Tamura T."/>
        </authorList>
    </citation>
    <scope>NUCLEOTIDE SEQUENCE</scope>
    <source>
        <strain evidence="8">NBRC 109079</strain>
    </source>
</reference>
<evidence type="ECO:0000256" key="1">
    <source>
        <dbReference type="ARBA" id="ARBA00001964"/>
    </source>
</evidence>
<comment type="caution">
    <text evidence="8">The sequence shown here is derived from an EMBL/GenBank/DDBJ whole genome shotgun (WGS) entry which is preliminary data.</text>
</comment>
<evidence type="ECO:0000256" key="3">
    <source>
        <dbReference type="ARBA" id="ARBA00023052"/>
    </source>
</evidence>
<feature type="domain" description="Thiamine pyrophosphate enzyme N-terminal TPP-binding" evidence="7">
    <location>
        <begin position="16"/>
        <end position="131"/>
    </location>
</feature>
<comment type="similarity">
    <text evidence="2 4">Belongs to the TPP enzyme family.</text>
</comment>
<evidence type="ECO:0000259" key="5">
    <source>
        <dbReference type="Pfam" id="PF00205"/>
    </source>
</evidence>
<dbReference type="Gene3D" id="3.40.50.970">
    <property type="match status" value="2"/>
</dbReference>
<dbReference type="GO" id="GO:0003984">
    <property type="term" value="F:acetolactate synthase activity"/>
    <property type="evidence" value="ECO:0007669"/>
    <property type="project" value="TreeGrafter"/>
</dbReference>
<dbReference type="InterPro" id="IPR045229">
    <property type="entry name" value="TPP_enz"/>
</dbReference>
<comment type="cofactor">
    <cofactor evidence="1">
        <name>thiamine diphosphate</name>
        <dbReference type="ChEBI" id="CHEBI:58937"/>
    </cofactor>
</comment>